<keyword evidence="5" id="KW-0788">Thiol protease</keyword>
<dbReference type="EMBL" id="JPME01000010">
    <property type="protein sequence ID" value="KEZ90762.1"/>
    <property type="molecule type" value="Genomic_DNA"/>
</dbReference>
<keyword evidence="3 7" id="KW-0732">Signal</keyword>
<dbReference type="PROSITE" id="PS51935">
    <property type="entry name" value="NLPC_P60"/>
    <property type="match status" value="1"/>
</dbReference>
<keyword evidence="10" id="KW-1185">Reference proteome</keyword>
<feature type="signal peptide" evidence="7">
    <location>
        <begin position="1"/>
        <end position="38"/>
    </location>
</feature>
<evidence type="ECO:0000256" key="4">
    <source>
        <dbReference type="ARBA" id="ARBA00022801"/>
    </source>
</evidence>
<proteinExistence type="inferred from homology"/>
<sequence>MKRKMQNMYERNRKMIKKLLCGLLVSAMVCGQTVPAWATSKAEKEKQEAQKKLEEANKKAQEAEGKKSAAQNQVSKLTSDLTALLADIKVLETDMANKEAEIKQAELDYAAAKKEEEKQYASMKKRIQYMYEKGDTEYLDIFLQVKNMSDLLNKAEYVEGIYTYDRNMLITFQETKQKVADYKSNLEEDKAEMEVMELEYKEQQSALETLISTKKKEVSNFDSQLAQAKQDAAVFAQTVAKKNEEIRKAKEEEARKKAAEEARKKAEEEARKKAAANTSSKPKSSNANNKYTGPTAAKSNGGTAEGRAVADYGLQFVGNPYVFGGTSLTSGTDCSGFVLSVYKHFGYSLPRSSSEQRSAGREVSYSDAQPGDLICYAGHIGIYIGNGQIVHASSPSTGIKVGNATYRTILSVRRIV</sequence>
<dbReference type="SUPFAM" id="SSF54001">
    <property type="entry name" value="Cysteine proteinases"/>
    <property type="match status" value="1"/>
</dbReference>
<evidence type="ECO:0000256" key="6">
    <source>
        <dbReference type="SAM" id="MobiDB-lite"/>
    </source>
</evidence>
<evidence type="ECO:0000256" key="1">
    <source>
        <dbReference type="ARBA" id="ARBA00007074"/>
    </source>
</evidence>
<evidence type="ECO:0000256" key="5">
    <source>
        <dbReference type="ARBA" id="ARBA00022807"/>
    </source>
</evidence>
<dbReference type="Gene3D" id="3.90.1720.10">
    <property type="entry name" value="endopeptidase domain like (from Nostoc punctiforme)"/>
    <property type="match status" value="1"/>
</dbReference>
<name>A0A084JP78_9FIRM</name>
<feature type="region of interest" description="Disordered" evidence="6">
    <location>
        <begin position="246"/>
        <end position="303"/>
    </location>
</feature>
<dbReference type="Gene3D" id="6.10.250.3150">
    <property type="match status" value="1"/>
</dbReference>
<comment type="similarity">
    <text evidence="1">Belongs to the peptidase C40 family.</text>
</comment>
<protein>
    <submittedName>
        <fullName evidence="9">Hydrolase Nlp/P60</fullName>
    </submittedName>
</protein>
<feature type="domain" description="NlpC/P60" evidence="8">
    <location>
        <begin position="303"/>
        <end position="416"/>
    </location>
</feature>
<dbReference type="PANTHER" id="PTHR47053">
    <property type="entry name" value="MUREIN DD-ENDOPEPTIDASE MEPH-RELATED"/>
    <property type="match status" value="1"/>
</dbReference>
<reference evidence="9 10" key="1">
    <citation type="submission" date="2014-07" db="EMBL/GenBank/DDBJ databases">
        <title>Draft genome of Clostridium celerecrescens 152B isolated from sediments associated with methane hydrate from Krishna Godavari basin.</title>
        <authorList>
            <person name="Honkalas V.S."/>
            <person name="Dabir A.P."/>
            <person name="Arora P."/>
            <person name="Dhakephalkar P.K."/>
        </authorList>
    </citation>
    <scope>NUCLEOTIDE SEQUENCE [LARGE SCALE GENOMIC DNA]</scope>
    <source>
        <strain evidence="9 10">152B</strain>
    </source>
</reference>
<evidence type="ECO:0000313" key="10">
    <source>
        <dbReference type="Proteomes" id="UP000028525"/>
    </source>
</evidence>
<dbReference type="RefSeq" id="WP_038280043.1">
    <property type="nucleotide sequence ID" value="NZ_JPME01000010.1"/>
</dbReference>
<dbReference type="AlphaFoldDB" id="A0A084JP78"/>
<dbReference type="GO" id="GO:0008234">
    <property type="term" value="F:cysteine-type peptidase activity"/>
    <property type="evidence" value="ECO:0007669"/>
    <property type="project" value="UniProtKB-KW"/>
</dbReference>
<evidence type="ECO:0000256" key="7">
    <source>
        <dbReference type="SAM" id="SignalP"/>
    </source>
</evidence>
<keyword evidence="4 9" id="KW-0378">Hydrolase</keyword>
<dbReference type="InterPro" id="IPR000064">
    <property type="entry name" value="NLP_P60_dom"/>
</dbReference>
<dbReference type="OrthoDB" id="9808890at2"/>
<keyword evidence="2" id="KW-0645">Protease</keyword>
<dbReference type="Proteomes" id="UP000028525">
    <property type="component" value="Unassembled WGS sequence"/>
</dbReference>
<feature type="chain" id="PRO_5001777335" evidence="7">
    <location>
        <begin position="39"/>
        <end position="416"/>
    </location>
</feature>
<evidence type="ECO:0000259" key="8">
    <source>
        <dbReference type="PROSITE" id="PS51935"/>
    </source>
</evidence>
<feature type="compositionally biased region" description="Low complexity" evidence="6">
    <location>
        <begin position="275"/>
        <end position="290"/>
    </location>
</feature>
<dbReference type="InterPro" id="IPR057309">
    <property type="entry name" value="PcsB_CC"/>
</dbReference>
<feature type="compositionally biased region" description="Basic and acidic residues" evidence="6">
    <location>
        <begin position="48"/>
        <end position="67"/>
    </location>
</feature>
<feature type="region of interest" description="Disordered" evidence="6">
    <location>
        <begin position="48"/>
        <end position="72"/>
    </location>
</feature>
<gene>
    <name evidence="9" type="ORF">IO98_08505</name>
</gene>
<organism evidence="9 10">
    <name type="scientific">Lacrimispora celerecrescens</name>
    <dbReference type="NCBI Taxonomy" id="29354"/>
    <lineage>
        <taxon>Bacteria</taxon>
        <taxon>Bacillati</taxon>
        <taxon>Bacillota</taxon>
        <taxon>Clostridia</taxon>
        <taxon>Lachnospirales</taxon>
        <taxon>Lachnospiraceae</taxon>
        <taxon>Lacrimispora</taxon>
    </lineage>
</organism>
<dbReference type="Pfam" id="PF00877">
    <property type="entry name" value="NLPC_P60"/>
    <property type="match status" value="1"/>
</dbReference>
<evidence type="ECO:0000256" key="3">
    <source>
        <dbReference type="ARBA" id="ARBA00022729"/>
    </source>
</evidence>
<evidence type="ECO:0000256" key="2">
    <source>
        <dbReference type="ARBA" id="ARBA00022670"/>
    </source>
</evidence>
<feature type="compositionally biased region" description="Basic and acidic residues" evidence="6">
    <location>
        <begin position="246"/>
        <end position="272"/>
    </location>
</feature>
<accession>A0A084JP78</accession>
<comment type="caution">
    <text evidence="9">The sequence shown here is derived from an EMBL/GenBank/DDBJ whole genome shotgun (WGS) entry which is preliminary data.</text>
</comment>
<dbReference type="Pfam" id="PF24568">
    <property type="entry name" value="CC_PcsB"/>
    <property type="match status" value="1"/>
</dbReference>
<dbReference type="InterPro" id="IPR038765">
    <property type="entry name" value="Papain-like_cys_pep_sf"/>
</dbReference>
<dbReference type="STRING" id="29354.IO98_08505"/>
<dbReference type="InterPro" id="IPR051202">
    <property type="entry name" value="Peptidase_C40"/>
</dbReference>
<dbReference type="GO" id="GO:0006508">
    <property type="term" value="P:proteolysis"/>
    <property type="evidence" value="ECO:0007669"/>
    <property type="project" value="UniProtKB-KW"/>
</dbReference>
<evidence type="ECO:0000313" key="9">
    <source>
        <dbReference type="EMBL" id="KEZ90762.1"/>
    </source>
</evidence>
<dbReference type="PANTHER" id="PTHR47053:SF1">
    <property type="entry name" value="MUREIN DD-ENDOPEPTIDASE MEPH-RELATED"/>
    <property type="match status" value="1"/>
</dbReference>